<dbReference type="Proteomes" id="UP000660611">
    <property type="component" value="Unassembled WGS sequence"/>
</dbReference>
<dbReference type="RefSeq" id="WP_203852725.1">
    <property type="nucleotide sequence ID" value="NZ_BAAAVW010000005.1"/>
</dbReference>
<evidence type="ECO:0000313" key="2">
    <source>
        <dbReference type="Proteomes" id="UP000660611"/>
    </source>
</evidence>
<sequence length="121" mass="13924">MGLRTSRGVSVDEALRMVLTLPEVEQRVHGNHLGFRVRDRGFAYLCEDDWTMLVKTSREEQAALVEDDPRAYKKAHASGRVGWVQVRLRKAHEDELCDLITEAWRMTAPRPILARLDLALR</sequence>
<dbReference type="InterPro" id="IPR058532">
    <property type="entry name" value="YjbR/MT2646/Rv2570-like"/>
</dbReference>
<dbReference type="InterPro" id="IPR038056">
    <property type="entry name" value="YjbR-like_sf"/>
</dbReference>
<accession>A0A919UGZ5</accession>
<dbReference type="Pfam" id="PF04237">
    <property type="entry name" value="YjbR"/>
    <property type="match status" value="1"/>
</dbReference>
<evidence type="ECO:0000313" key="1">
    <source>
        <dbReference type="EMBL" id="GIG51100.1"/>
    </source>
</evidence>
<dbReference type="AlphaFoldDB" id="A0A919UGZ5"/>
<protein>
    <recommendedName>
        <fullName evidence="3">MmcQ/YjbR family DNA-binding protein</fullName>
    </recommendedName>
</protein>
<organism evidence="1 2">
    <name type="scientific">Dactylosporangium siamense</name>
    <dbReference type="NCBI Taxonomy" id="685454"/>
    <lineage>
        <taxon>Bacteria</taxon>
        <taxon>Bacillati</taxon>
        <taxon>Actinomycetota</taxon>
        <taxon>Actinomycetes</taxon>
        <taxon>Micromonosporales</taxon>
        <taxon>Micromonosporaceae</taxon>
        <taxon>Dactylosporangium</taxon>
    </lineage>
</organism>
<reference evidence="1" key="1">
    <citation type="submission" date="2021-01" db="EMBL/GenBank/DDBJ databases">
        <title>Whole genome shotgun sequence of Dactylosporangium siamense NBRC 106093.</title>
        <authorList>
            <person name="Komaki H."/>
            <person name="Tamura T."/>
        </authorList>
    </citation>
    <scope>NUCLEOTIDE SEQUENCE</scope>
    <source>
        <strain evidence="1">NBRC 106093</strain>
    </source>
</reference>
<dbReference type="SUPFAM" id="SSF142906">
    <property type="entry name" value="YjbR-like"/>
    <property type="match status" value="1"/>
</dbReference>
<proteinExistence type="predicted"/>
<gene>
    <name evidence="1" type="ORF">Dsi01nite_091410</name>
</gene>
<dbReference type="EMBL" id="BONQ01000149">
    <property type="protein sequence ID" value="GIG51100.1"/>
    <property type="molecule type" value="Genomic_DNA"/>
</dbReference>
<name>A0A919UGZ5_9ACTN</name>
<evidence type="ECO:0008006" key="3">
    <source>
        <dbReference type="Google" id="ProtNLM"/>
    </source>
</evidence>
<keyword evidence="2" id="KW-1185">Reference proteome</keyword>
<dbReference type="Gene3D" id="3.90.1150.30">
    <property type="match status" value="1"/>
</dbReference>
<comment type="caution">
    <text evidence="1">The sequence shown here is derived from an EMBL/GenBank/DDBJ whole genome shotgun (WGS) entry which is preliminary data.</text>
</comment>